<name>A0AAE1QCN2_9EUCA</name>
<evidence type="ECO:0000313" key="1">
    <source>
        <dbReference type="EMBL" id="KAK4324166.1"/>
    </source>
</evidence>
<sequence length="201" mass="23013">MSPSCPKLQAPASHSFCFLQFTRVRPLHLPDGRPNAVDSELLLIHRQELGQLLETAGAICKTCLTEYQLMVKNTGIDSQVKLESSCPDRNYLHPETVDVPQESRNYRKYFLEGNVTLVYHSIITNQGYAGFDKLAGILQRPSIPSIAFHHIVKYIYRKHTPYYNKSNVTAYQIVKEHYKKHYKNRVSSDGMTDIDFTFDGS</sequence>
<evidence type="ECO:0000313" key="2">
    <source>
        <dbReference type="Proteomes" id="UP001292094"/>
    </source>
</evidence>
<organism evidence="1 2">
    <name type="scientific">Petrolisthes manimaculis</name>
    <dbReference type="NCBI Taxonomy" id="1843537"/>
    <lineage>
        <taxon>Eukaryota</taxon>
        <taxon>Metazoa</taxon>
        <taxon>Ecdysozoa</taxon>
        <taxon>Arthropoda</taxon>
        <taxon>Crustacea</taxon>
        <taxon>Multicrustacea</taxon>
        <taxon>Malacostraca</taxon>
        <taxon>Eumalacostraca</taxon>
        <taxon>Eucarida</taxon>
        <taxon>Decapoda</taxon>
        <taxon>Pleocyemata</taxon>
        <taxon>Anomura</taxon>
        <taxon>Galatheoidea</taxon>
        <taxon>Porcellanidae</taxon>
        <taxon>Petrolisthes</taxon>
    </lineage>
</organism>
<reference evidence="1" key="1">
    <citation type="submission" date="2023-11" db="EMBL/GenBank/DDBJ databases">
        <title>Genome assemblies of two species of porcelain crab, Petrolisthes cinctipes and Petrolisthes manimaculis (Anomura: Porcellanidae).</title>
        <authorList>
            <person name="Angst P."/>
        </authorList>
    </citation>
    <scope>NUCLEOTIDE SEQUENCE</scope>
    <source>
        <strain evidence="1">PB745_02</strain>
        <tissue evidence="1">Gill</tissue>
    </source>
</reference>
<comment type="caution">
    <text evidence="1">The sequence shown here is derived from an EMBL/GenBank/DDBJ whole genome shotgun (WGS) entry which is preliminary data.</text>
</comment>
<protein>
    <submittedName>
        <fullName evidence="1">Uncharacterized protein</fullName>
    </submittedName>
</protein>
<proteinExistence type="predicted"/>
<gene>
    <name evidence="1" type="ORF">Pmani_005169</name>
</gene>
<accession>A0AAE1QCN2</accession>
<keyword evidence="2" id="KW-1185">Reference proteome</keyword>
<dbReference type="EMBL" id="JAWZYT010000374">
    <property type="protein sequence ID" value="KAK4324166.1"/>
    <property type="molecule type" value="Genomic_DNA"/>
</dbReference>
<dbReference type="Proteomes" id="UP001292094">
    <property type="component" value="Unassembled WGS sequence"/>
</dbReference>
<dbReference type="AlphaFoldDB" id="A0AAE1QCN2"/>